<reference evidence="2 3" key="1">
    <citation type="submission" date="2023-07" db="EMBL/GenBank/DDBJ databases">
        <title>Genomic Encyclopedia of Type Strains, Phase IV (KMG-IV): sequencing the most valuable type-strain genomes for metagenomic binning, comparative biology and taxonomic classification.</title>
        <authorList>
            <person name="Goeker M."/>
        </authorList>
    </citation>
    <scope>NUCLEOTIDE SEQUENCE [LARGE SCALE GENOMIC DNA]</scope>
    <source>
        <strain evidence="2 3">DSM 18695</strain>
    </source>
</reference>
<sequence>MMRKIAVALVVTAAMAGPAQAVMPASLEQILCSGRSAVIATVVEARSRDCRLQSADRYCYNFGSVGVTLRIDEVLAPSEISATAGDLVQTAIRARNDRPSSLSPTMVLPDLPTQAGAVGFPATDAAITDAEASRTLVGKQFIFSLHPGDPGKPPTGEPNFASIWAMSEETWVRGLWPTPNCSRWRR</sequence>
<name>A0ABU0IQ68_9CAUL</name>
<gene>
    <name evidence="2" type="ORF">QO010_000845</name>
</gene>
<evidence type="ECO:0000313" key="2">
    <source>
        <dbReference type="EMBL" id="MDQ0463097.1"/>
    </source>
</evidence>
<dbReference type="RefSeq" id="WP_307346404.1">
    <property type="nucleotide sequence ID" value="NZ_JAUSVS010000001.1"/>
</dbReference>
<proteinExistence type="predicted"/>
<evidence type="ECO:0000313" key="3">
    <source>
        <dbReference type="Proteomes" id="UP001228905"/>
    </source>
</evidence>
<dbReference type="Proteomes" id="UP001228905">
    <property type="component" value="Unassembled WGS sequence"/>
</dbReference>
<accession>A0ABU0IQ68</accession>
<dbReference type="EMBL" id="JAUSVS010000001">
    <property type="protein sequence ID" value="MDQ0463097.1"/>
    <property type="molecule type" value="Genomic_DNA"/>
</dbReference>
<feature type="signal peptide" evidence="1">
    <location>
        <begin position="1"/>
        <end position="21"/>
    </location>
</feature>
<keyword evidence="1" id="KW-0732">Signal</keyword>
<organism evidence="2 3">
    <name type="scientific">Caulobacter ginsengisoli</name>
    <dbReference type="NCBI Taxonomy" id="400775"/>
    <lineage>
        <taxon>Bacteria</taxon>
        <taxon>Pseudomonadati</taxon>
        <taxon>Pseudomonadota</taxon>
        <taxon>Alphaproteobacteria</taxon>
        <taxon>Caulobacterales</taxon>
        <taxon>Caulobacteraceae</taxon>
        <taxon>Caulobacter</taxon>
    </lineage>
</organism>
<keyword evidence="3" id="KW-1185">Reference proteome</keyword>
<feature type="chain" id="PRO_5045881460" description="DUF11 domain-containing protein" evidence="1">
    <location>
        <begin position="22"/>
        <end position="186"/>
    </location>
</feature>
<evidence type="ECO:0000256" key="1">
    <source>
        <dbReference type="SAM" id="SignalP"/>
    </source>
</evidence>
<evidence type="ECO:0008006" key="4">
    <source>
        <dbReference type="Google" id="ProtNLM"/>
    </source>
</evidence>
<protein>
    <recommendedName>
        <fullName evidence="4">DUF11 domain-containing protein</fullName>
    </recommendedName>
</protein>
<comment type="caution">
    <text evidence="2">The sequence shown here is derived from an EMBL/GenBank/DDBJ whole genome shotgun (WGS) entry which is preliminary data.</text>
</comment>